<name>A0A8H7RK21_9FUNG</name>
<dbReference type="EMBL" id="JAEPRD010000007">
    <property type="protein sequence ID" value="KAG2211860.1"/>
    <property type="molecule type" value="Genomic_DNA"/>
</dbReference>
<evidence type="ECO:0000313" key="1">
    <source>
        <dbReference type="EMBL" id="KAG2211860.1"/>
    </source>
</evidence>
<proteinExistence type="predicted"/>
<evidence type="ECO:0000313" key="2">
    <source>
        <dbReference type="Proteomes" id="UP000603453"/>
    </source>
</evidence>
<reference evidence="1" key="1">
    <citation type="submission" date="2020-12" db="EMBL/GenBank/DDBJ databases">
        <title>Metabolic potential, ecology and presence of endohyphal bacteria is reflected in genomic diversity of Mucoromycotina.</title>
        <authorList>
            <person name="Muszewska A."/>
            <person name="Okrasinska A."/>
            <person name="Steczkiewicz K."/>
            <person name="Drgas O."/>
            <person name="Orlowska M."/>
            <person name="Perlinska-Lenart U."/>
            <person name="Aleksandrzak-Piekarczyk T."/>
            <person name="Szatraj K."/>
            <person name="Zielenkiewicz U."/>
            <person name="Pilsyk S."/>
            <person name="Malc E."/>
            <person name="Mieczkowski P."/>
            <person name="Kruszewska J.S."/>
            <person name="Biernat P."/>
            <person name="Pawlowska J."/>
        </authorList>
    </citation>
    <scope>NUCLEOTIDE SEQUENCE</scope>
    <source>
        <strain evidence="1">WA0000017839</strain>
    </source>
</reference>
<dbReference type="AlphaFoldDB" id="A0A8H7RK21"/>
<dbReference type="OrthoDB" id="3267843at2759"/>
<gene>
    <name evidence="1" type="ORF">INT47_004547</name>
</gene>
<dbReference type="Proteomes" id="UP000603453">
    <property type="component" value="Unassembled WGS sequence"/>
</dbReference>
<accession>A0A8H7RK21</accession>
<protein>
    <submittedName>
        <fullName evidence="1">Uncharacterized protein</fullName>
    </submittedName>
</protein>
<keyword evidence="2" id="KW-1185">Reference proteome</keyword>
<sequence>MSKTRTSLTSTLSGSTSPCICSWARNWSKNDSCLYSFGSTPFNLVVLKIYLLTETEAKVVATEVVKNIHYGEIGVESVRQNPGDRVESEANRVNKSTEANEANEAFGALFLEDNLRMADTDNSIFGYKMFLSTVKNQGESDSSIVYTRVVKDILYFMDMIKPYERHTFYKEFVRRFSESLFVMDEQDQDIVKKTLETYGLSWDNKIKYDRTWILKRVRRKVPSPDKLLPTLVYLFLSFGPLK</sequence>
<organism evidence="1 2">
    <name type="scientific">Mucor saturninus</name>
    <dbReference type="NCBI Taxonomy" id="64648"/>
    <lineage>
        <taxon>Eukaryota</taxon>
        <taxon>Fungi</taxon>
        <taxon>Fungi incertae sedis</taxon>
        <taxon>Mucoromycota</taxon>
        <taxon>Mucoromycotina</taxon>
        <taxon>Mucoromycetes</taxon>
        <taxon>Mucorales</taxon>
        <taxon>Mucorineae</taxon>
        <taxon>Mucoraceae</taxon>
        <taxon>Mucor</taxon>
    </lineage>
</organism>
<comment type="caution">
    <text evidence="1">The sequence shown here is derived from an EMBL/GenBank/DDBJ whole genome shotgun (WGS) entry which is preliminary data.</text>
</comment>